<dbReference type="EMBL" id="BSEC01000005">
    <property type="protein sequence ID" value="GLI95765.1"/>
    <property type="molecule type" value="Genomic_DNA"/>
</dbReference>
<protein>
    <submittedName>
        <fullName evidence="1">Uncharacterized protein</fullName>
    </submittedName>
</protein>
<dbReference type="AlphaFoldDB" id="A0A9W6LUF5"/>
<reference evidence="1" key="1">
    <citation type="journal article" date="2023" name="Int. J. Syst. Evol. Microbiol.">
        <title>Methylocystis iwaonis sp. nov., a type II methane-oxidizing bacterium from surface soil of a rice paddy field in Japan, and emended description of the genus Methylocystis (ex Whittenbury et al. 1970) Bowman et al. 1993.</title>
        <authorList>
            <person name="Kaise H."/>
            <person name="Sawadogo J.B."/>
            <person name="Alam M.S."/>
            <person name="Ueno C."/>
            <person name="Dianou D."/>
            <person name="Shinjo R."/>
            <person name="Asakawa S."/>
        </authorList>
    </citation>
    <scope>NUCLEOTIDE SEQUENCE</scope>
    <source>
        <strain evidence="1">LMG27198</strain>
    </source>
</reference>
<comment type="caution">
    <text evidence="1">The sequence shown here is derived from an EMBL/GenBank/DDBJ whole genome shotgun (WGS) entry which is preliminary data.</text>
</comment>
<evidence type="ECO:0000313" key="2">
    <source>
        <dbReference type="Proteomes" id="UP001144323"/>
    </source>
</evidence>
<dbReference type="Proteomes" id="UP001144323">
    <property type="component" value="Unassembled WGS sequence"/>
</dbReference>
<dbReference type="RefSeq" id="WP_281806752.1">
    <property type="nucleotide sequence ID" value="NZ_BSEC01000005.1"/>
</dbReference>
<accession>A0A9W6LUF5</accession>
<evidence type="ECO:0000313" key="1">
    <source>
        <dbReference type="EMBL" id="GLI95765.1"/>
    </source>
</evidence>
<proteinExistence type="predicted"/>
<gene>
    <name evidence="1" type="ORF">LMG27198_47570</name>
</gene>
<name>A0A9W6LUF5_9HYPH</name>
<sequence>MSVIPCEQDPSLRLQIERFAEVLKTQAHKLGDHGLTEKEFYASPIFRGAIQQVHGEFSATMREKREFVQHVLNHMEDRGFITNWDRSKRGVLHDYVLILKSGRTAIIDLKGCLDGDNTKIFERPGNADEFVIWSLCTNVGADPRRNAWSGVHTRLSAEIISRNQRVDGLIIWDMACGTIGRACPKSMLGSDVDRRTVIGPFRAPPPCIYLFPASIPSAKESSVIALSLANVELLTAFHSCFGGHDDEINHVSFDMELHGEETMRRTTIQRGGVLQHSSEMTAIRRA</sequence>
<organism evidence="1 2">
    <name type="scientific">Methylocystis echinoides</name>
    <dbReference type="NCBI Taxonomy" id="29468"/>
    <lineage>
        <taxon>Bacteria</taxon>
        <taxon>Pseudomonadati</taxon>
        <taxon>Pseudomonadota</taxon>
        <taxon>Alphaproteobacteria</taxon>
        <taxon>Hyphomicrobiales</taxon>
        <taxon>Methylocystaceae</taxon>
        <taxon>Methylocystis</taxon>
    </lineage>
</organism>
<keyword evidence="2" id="KW-1185">Reference proteome</keyword>